<evidence type="ECO:0000313" key="2">
    <source>
        <dbReference type="Proteomes" id="UP001163603"/>
    </source>
</evidence>
<proteinExistence type="predicted"/>
<protein>
    <submittedName>
        <fullName evidence="1">Uncharacterized protein</fullName>
    </submittedName>
</protein>
<keyword evidence="2" id="KW-1185">Reference proteome</keyword>
<reference evidence="2" key="1">
    <citation type="journal article" date="2023" name="G3 (Bethesda)">
        <title>Genome assembly and association tests identify interacting loci associated with vigor, precocity, and sex in interspecific pistachio rootstocks.</title>
        <authorList>
            <person name="Palmer W."/>
            <person name="Jacygrad E."/>
            <person name="Sagayaradj S."/>
            <person name="Cavanaugh K."/>
            <person name="Han R."/>
            <person name="Bertier L."/>
            <person name="Beede B."/>
            <person name="Kafkas S."/>
            <person name="Golino D."/>
            <person name="Preece J."/>
            <person name="Michelmore R."/>
        </authorList>
    </citation>
    <scope>NUCLEOTIDE SEQUENCE [LARGE SCALE GENOMIC DNA]</scope>
</reference>
<sequence>MEKEKLSEEVDSLNARYVVEFNMKEVEKGLHKDVVEKVIETQGTRALWIAKRWQRYCPKLPYTYFLDKLDSSEVAAVVFTDHLKRLYVTMKGGFSLEYVVDIPLDPFLFEIISSSGVEVDLLKKWQIHYYLKVLILCGWTADALADKGKISSCGITGDVWDLLDELMNYMGNPMEYYERGVQFVQVIFSTSVKGCSSVWTTPEQEKRFLHGHLRRKVGCHLFLLGAEFTDGEKSGAARIDEMFSLARRNVSILNFQFS</sequence>
<organism evidence="1 2">
    <name type="scientific">Pistacia integerrima</name>
    <dbReference type="NCBI Taxonomy" id="434235"/>
    <lineage>
        <taxon>Eukaryota</taxon>
        <taxon>Viridiplantae</taxon>
        <taxon>Streptophyta</taxon>
        <taxon>Embryophyta</taxon>
        <taxon>Tracheophyta</taxon>
        <taxon>Spermatophyta</taxon>
        <taxon>Magnoliopsida</taxon>
        <taxon>eudicotyledons</taxon>
        <taxon>Gunneridae</taxon>
        <taxon>Pentapetalae</taxon>
        <taxon>rosids</taxon>
        <taxon>malvids</taxon>
        <taxon>Sapindales</taxon>
        <taxon>Anacardiaceae</taxon>
        <taxon>Pistacia</taxon>
    </lineage>
</organism>
<dbReference type="EMBL" id="CM047739">
    <property type="protein sequence ID" value="KAJ0043421.1"/>
    <property type="molecule type" value="Genomic_DNA"/>
</dbReference>
<dbReference type="Proteomes" id="UP001163603">
    <property type="component" value="Chromosome 4"/>
</dbReference>
<accession>A0ACC0YZT3</accession>
<evidence type="ECO:0000313" key="1">
    <source>
        <dbReference type="EMBL" id="KAJ0043421.1"/>
    </source>
</evidence>
<gene>
    <name evidence="1" type="ORF">Pint_18131</name>
</gene>
<comment type="caution">
    <text evidence="1">The sequence shown here is derived from an EMBL/GenBank/DDBJ whole genome shotgun (WGS) entry which is preliminary data.</text>
</comment>
<name>A0ACC0YZT3_9ROSI</name>